<sequence>NNVWLVCFVDDFLITGIDYEIENLVKHLKSEFDAKDLGELQSFLGVEIIRKEHSIELNQRNLISKIVSKFRLEDAKGISTPLELNFKIDVEDEVCDAPYRELVGSLNYLAMVSRPDICYAAAYLGRFFNNPTVSAWKAAKRTLRYIKATQHYNLTFVKKKPPDLDATSPIVAYSDADWGSDVTDRKSVSGAAIFYNDKLISWSSKKQQTVALSSAEAEYQSAALCATELLFLMKLAADFQQRPIGAVLKVDSQSAIYMMKNYENSKRSKHIDIKFHFLKDLIISKTIIVQYVSTELNIADVLTKSLSVVKFRFFVKELCLQD</sequence>
<reference evidence="2" key="2">
    <citation type="submission" date="2014-07" db="EMBL/GenBank/DDBJ databases">
        <authorList>
            <person name="Hull J."/>
        </authorList>
    </citation>
    <scope>NUCLEOTIDE SEQUENCE</scope>
</reference>
<dbReference type="PANTHER" id="PTHR11439">
    <property type="entry name" value="GAG-POL-RELATED RETROTRANSPOSON"/>
    <property type="match status" value="1"/>
</dbReference>
<dbReference type="CDD" id="cd09272">
    <property type="entry name" value="RNase_HI_RT_Ty1"/>
    <property type="match status" value="1"/>
</dbReference>
<dbReference type="InterPro" id="IPR043502">
    <property type="entry name" value="DNA/RNA_pol_sf"/>
</dbReference>
<accession>A0A0A9XHS9</accession>
<dbReference type="GO" id="GO:0071897">
    <property type="term" value="P:DNA biosynthetic process"/>
    <property type="evidence" value="ECO:0007669"/>
    <property type="project" value="UniProtKB-ARBA"/>
</dbReference>
<dbReference type="SUPFAM" id="SSF56672">
    <property type="entry name" value="DNA/RNA polymerases"/>
    <property type="match status" value="1"/>
</dbReference>
<gene>
    <name evidence="2" type="primary">GIP_52</name>
    <name evidence="2" type="ORF">CM83_33799</name>
</gene>
<organism evidence="2">
    <name type="scientific">Lygus hesperus</name>
    <name type="common">Western plant bug</name>
    <dbReference type="NCBI Taxonomy" id="30085"/>
    <lineage>
        <taxon>Eukaryota</taxon>
        <taxon>Metazoa</taxon>
        <taxon>Ecdysozoa</taxon>
        <taxon>Arthropoda</taxon>
        <taxon>Hexapoda</taxon>
        <taxon>Insecta</taxon>
        <taxon>Pterygota</taxon>
        <taxon>Neoptera</taxon>
        <taxon>Paraneoptera</taxon>
        <taxon>Hemiptera</taxon>
        <taxon>Heteroptera</taxon>
        <taxon>Panheteroptera</taxon>
        <taxon>Cimicomorpha</taxon>
        <taxon>Miridae</taxon>
        <taxon>Mirini</taxon>
        <taxon>Lygus</taxon>
    </lineage>
</organism>
<dbReference type="Pfam" id="PF07727">
    <property type="entry name" value="RVT_2"/>
    <property type="match status" value="1"/>
</dbReference>
<feature type="domain" description="Reverse transcriptase Ty1/copia-type" evidence="1">
    <location>
        <begin position="3"/>
        <end position="83"/>
    </location>
</feature>
<evidence type="ECO:0000313" key="2">
    <source>
        <dbReference type="EMBL" id="JAG20287.1"/>
    </source>
</evidence>
<dbReference type="PANTHER" id="PTHR11439:SF483">
    <property type="entry name" value="PEPTIDE SYNTHASE GLIP-LIKE, PUTATIVE (AFU_ORTHOLOGUE AFUA_3G12920)-RELATED"/>
    <property type="match status" value="1"/>
</dbReference>
<dbReference type="InterPro" id="IPR013103">
    <property type="entry name" value="RVT_2"/>
</dbReference>
<name>A0A0A9XHS9_LYGHE</name>
<proteinExistence type="predicted"/>
<reference evidence="2" key="1">
    <citation type="journal article" date="2014" name="PLoS ONE">
        <title>Transcriptome-Based Identification of ABC Transporters in the Western Tarnished Plant Bug Lygus hesperus.</title>
        <authorList>
            <person name="Hull J.J."/>
            <person name="Chaney K."/>
            <person name="Geib S.M."/>
            <person name="Fabrick J.A."/>
            <person name="Brent C.S."/>
            <person name="Walsh D."/>
            <person name="Lavine L.C."/>
        </authorList>
    </citation>
    <scope>NUCLEOTIDE SEQUENCE</scope>
</reference>
<dbReference type="AlphaFoldDB" id="A0A0A9XHS9"/>
<evidence type="ECO:0000259" key="1">
    <source>
        <dbReference type="Pfam" id="PF07727"/>
    </source>
</evidence>
<protein>
    <submittedName>
        <fullName evidence="2">Copia protein</fullName>
    </submittedName>
</protein>
<feature type="non-terminal residue" evidence="2">
    <location>
        <position position="1"/>
    </location>
</feature>
<dbReference type="EMBL" id="GBHO01023317">
    <property type="protein sequence ID" value="JAG20287.1"/>
    <property type="molecule type" value="Transcribed_RNA"/>
</dbReference>